<keyword evidence="2" id="KW-1185">Reference proteome</keyword>
<organism evidence="1 2">
    <name type="scientific">Falsochrobactrum shanghaiense</name>
    <dbReference type="NCBI Taxonomy" id="2201899"/>
    <lineage>
        <taxon>Bacteria</taxon>
        <taxon>Pseudomonadati</taxon>
        <taxon>Pseudomonadota</taxon>
        <taxon>Alphaproteobacteria</taxon>
        <taxon>Hyphomicrobiales</taxon>
        <taxon>Brucellaceae</taxon>
        <taxon>Falsochrobactrum</taxon>
    </lineage>
</organism>
<proteinExistence type="predicted"/>
<comment type="caution">
    <text evidence="1">The sequence shown here is derived from an EMBL/GenBank/DDBJ whole genome shotgun (WGS) entry which is preliminary data.</text>
</comment>
<dbReference type="Proteomes" id="UP000245865">
    <property type="component" value="Unassembled WGS sequence"/>
</dbReference>
<dbReference type="EMBL" id="QGDB01000006">
    <property type="protein sequence ID" value="PWL16826.1"/>
    <property type="molecule type" value="Genomic_DNA"/>
</dbReference>
<evidence type="ECO:0000313" key="2">
    <source>
        <dbReference type="Proteomes" id="UP000245865"/>
    </source>
</evidence>
<dbReference type="AlphaFoldDB" id="A0A316J644"/>
<protein>
    <submittedName>
        <fullName evidence="1">Uncharacterized protein</fullName>
    </submittedName>
</protein>
<sequence length="76" mass="8736">MGTNREMFSISDSSLIRSGFGLKVNDGECFLAARALNNYRDLLIFTRFACLSSFRRKPHRAKVNRPGILFRDRINP</sequence>
<accession>A0A316J644</accession>
<gene>
    <name evidence="1" type="ORF">DKP76_15100</name>
</gene>
<reference evidence="1 2" key="1">
    <citation type="submission" date="2018-05" db="EMBL/GenBank/DDBJ databases">
        <title>Comparative genomic sequence analysis between strain HN4 and CCM 8460T (Falsochrobactrum ovis) will provide more evidence to prove that HN4 is a new species of Falsochrobactrum.</title>
        <authorList>
            <person name="Lyu W."/>
            <person name="Sun L."/>
            <person name="Yao L."/>
        </authorList>
    </citation>
    <scope>NUCLEOTIDE SEQUENCE [LARGE SCALE GENOMIC DNA]</scope>
    <source>
        <strain evidence="1 2">HN4</strain>
    </source>
</reference>
<evidence type="ECO:0000313" key="1">
    <source>
        <dbReference type="EMBL" id="PWL16826.1"/>
    </source>
</evidence>
<name>A0A316J644_9HYPH</name>